<accession>A0A9X4QL86</accession>
<organism evidence="4 5">
    <name type="scientific">Cohnella ginsengisoli</name>
    <dbReference type="NCBI Taxonomy" id="425004"/>
    <lineage>
        <taxon>Bacteria</taxon>
        <taxon>Bacillati</taxon>
        <taxon>Bacillota</taxon>
        <taxon>Bacilli</taxon>
        <taxon>Bacillales</taxon>
        <taxon>Paenibacillaceae</taxon>
        <taxon>Cohnella</taxon>
    </lineage>
</organism>
<gene>
    <name evidence="4" type="ORF">OMP38_04570</name>
</gene>
<dbReference type="RefSeq" id="WP_277564064.1">
    <property type="nucleotide sequence ID" value="NZ_JAPDHZ010000002.1"/>
</dbReference>
<reference evidence="4 5" key="1">
    <citation type="submission" date="2022-10" db="EMBL/GenBank/DDBJ databases">
        <title>Comparative genomic analysis of Cohnella hashimotonis sp. nov., isolated from the International Space Station.</title>
        <authorList>
            <person name="Simpson A."/>
            <person name="Venkateswaran K."/>
        </authorList>
    </citation>
    <scope>NUCLEOTIDE SEQUENCE [LARGE SCALE GENOMIC DNA]</scope>
    <source>
        <strain evidence="4 5">DSM 18997</strain>
    </source>
</reference>
<dbReference type="InterPro" id="IPR036779">
    <property type="entry name" value="LysM_dom_sf"/>
</dbReference>
<dbReference type="CDD" id="cd00118">
    <property type="entry name" value="LysM"/>
    <property type="match status" value="1"/>
</dbReference>
<evidence type="ECO:0000256" key="1">
    <source>
        <dbReference type="SAM" id="Coils"/>
    </source>
</evidence>
<feature type="region of interest" description="Disordered" evidence="2">
    <location>
        <begin position="341"/>
        <end position="417"/>
    </location>
</feature>
<dbReference type="AlphaFoldDB" id="A0A9X4QL86"/>
<dbReference type="Pfam" id="PF01476">
    <property type="entry name" value="LysM"/>
    <property type="match status" value="1"/>
</dbReference>
<feature type="coiled-coil region" evidence="1">
    <location>
        <begin position="248"/>
        <end position="325"/>
    </location>
</feature>
<dbReference type="Gene3D" id="3.10.350.10">
    <property type="entry name" value="LysM domain"/>
    <property type="match status" value="1"/>
</dbReference>
<evidence type="ECO:0000256" key="2">
    <source>
        <dbReference type="SAM" id="MobiDB-lite"/>
    </source>
</evidence>
<feature type="domain" description="LysM" evidence="3">
    <location>
        <begin position="486"/>
        <end position="529"/>
    </location>
</feature>
<evidence type="ECO:0000313" key="5">
    <source>
        <dbReference type="Proteomes" id="UP001153387"/>
    </source>
</evidence>
<dbReference type="Proteomes" id="UP001153387">
    <property type="component" value="Unassembled WGS sequence"/>
</dbReference>
<dbReference type="EMBL" id="JAPDHZ010000002">
    <property type="protein sequence ID" value="MDG0790205.1"/>
    <property type="molecule type" value="Genomic_DNA"/>
</dbReference>
<evidence type="ECO:0000313" key="4">
    <source>
        <dbReference type="EMBL" id="MDG0790205.1"/>
    </source>
</evidence>
<dbReference type="SMART" id="SM00257">
    <property type="entry name" value="LysM"/>
    <property type="match status" value="1"/>
</dbReference>
<sequence>MTESSNGLRFDIYERVQLTSDALPIDTLEEIELSPHIEALEQEDSVLLRGYLLLSGTYRPIGQEDTVGTLEHRIPVEISLPQSRVRQLEELDVEIDHFDVDLLTERSLNVTGVLGLRGVQTEAREAPVWLEDGFTVAHDAPERVSATEAEQRDELSQAFSLPPLGEFAFESAEEAGANAGFGGTPEEERPIVPFSAGSQPHSPVYSQPGPVYLPPAWTDPNAAQEASASPVWYEQQRARAEAEARAREEALLRQQELAQVAAEALERQLAEAARANAELEARAAEEARAYELAEREKAEREALEAIALAERDKRLEEERDRQEEAEAWERLLAYQRLEEEPAEFIAPAETGPAQSEPPSYPQVYETNISAPPAWPGFENEVPAQEQAEAADSDEAAAPHRQPEPAGPKLGLSSKGAGGTESAFGVGILSQLGDKGAIREAGLKAAEEARLAAPPENTQNSRATGDEIEWTRLFLAKEAGQSFRKVKMVIVQREDTLDGIAGKYQLQSRELQLYNRLPDPHLAEGQVLYIP</sequence>
<dbReference type="Pfam" id="PF20918">
    <property type="entry name" value="SPOCS_spoVID-N"/>
    <property type="match status" value="1"/>
</dbReference>
<feature type="region of interest" description="Disordered" evidence="2">
    <location>
        <begin position="176"/>
        <end position="202"/>
    </location>
</feature>
<keyword evidence="5" id="KW-1185">Reference proteome</keyword>
<dbReference type="InterPro" id="IPR048862">
    <property type="entry name" value="SPOCS_spoVID_N"/>
</dbReference>
<dbReference type="PROSITE" id="PS51782">
    <property type="entry name" value="LYSM"/>
    <property type="match status" value="1"/>
</dbReference>
<dbReference type="InterPro" id="IPR018392">
    <property type="entry name" value="LysM"/>
</dbReference>
<protein>
    <submittedName>
        <fullName evidence="4">LysM peptidoglycan-binding domain-containing protein</fullName>
    </submittedName>
</protein>
<name>A0A9X4QL86_9BACL</name>
<comment type="caution">
    <text evidence="4">The sequence shown here is derived from an EMBL/GenBank/DDBJ whole genome shotgun (WGS) entry which is preliminary data.</text>
</comment>
<proteinExistence type="predicted"/>
<keyword evidence="1" id="KW-0175">Coiled coil</keyword>
<evidence type="ECO:0000259" key="3">
    <source>
        <dbReference type="PROSITE" id="PS51782"/>
    </source>
</evidence>
<dbReference type="SUPFAM" id="SSF54106">
    <property type="entry name" value="LysM domain"/>
    <property type="match status" value="1"/>
</dbReference>